<sequence>MFFPFHRAGYRMGHGASLVLPVTLFLRFFHGEPGRRNPLACRGLMKCPANGTNKKR</sequence>
<gene>
    <name evidence="1" type="ORF">Cdeb_01785</name>
</gene>
<dbReference type="AlphaFoldDB" id="A0A420VC36"/>
<evidence type="ECO:0000313" key="1">
    <source>
        <dbReference type="EMBL" id="RKO61162.1"/>
    </source>
</evidence>
<name>A0A420VC36_9BACI</name>
<organism evidence="1 2">
    <name type="scientific">Caldibacillus debilis GB1</name>
    <dbReference type="NCBI Taxonomy" id="1339248"/>
    <lineage>
        <taxon>Bacteria</taxon>
        <taxon>Bacillati</taxon>
        <taxon>Bacillota</taxon>
        <taxon>Bacilli</taxon>
        <taxon>Bacillales</taxon>
        <taxon>Bacillaceae</taxon>
        <taxon>Caldibacillus</taxon>
    </lineage>
</organism>
<comment type="caution">
    <text evidence="1">The sequence shown here is derived from an EMBL/GenBank/DDBJ whole genome shotgun (WGS) entry which is preliminary data.</text>
</comment>
<reference evidence="1 2" key="1">
    <citation type="submission" date="2013-12" db="EMBL/GenBank/DDBJ databases">
        <title>Genome and proteome characterization of Caldibacillus debilis GB1 derived from a cellulolytic aero-tolerant co-culture.</title>
        <authorList>
            <person name="Wushke S.T."/>
            <person name="Zhang X."/>
            <person name="Fristensky B."/>
            <person name="Wilkins J.A."/>
            <person name="Levin D.B."/>
            <person name="Sparling R."/>
        </authorList>
    </citation>
    <scope>NUCLEOTIDE SEQUENCE [LARGE SCALE GENOMIC DNA]</scope>
    <source>
        <strain evidence="1 2">GB1</strain>
    </source>
</reference>
<protein>
    <submittedName>
        <fullName evidence="1">Uncharacterized protein</fullName>
    </submittedName>
</protein>
<dbReference type="EMBL" id="AZRV01000046">
    <property type="protein sequence ID" value="RKO61162.1"/>
    <property type="molecule type" value="Genomic_DNA"/>
</dbReference>
<evidence type="ECO:0000313" key="2">
    <source>
        <dbReference type="Proteomes" id="UP000286235"/>
    </source>
</evidence>
<accession>A0A420VC36</accession>
<proteinExistence type="predicted"/>
<keyword evidence="2" id="KW-1185">Reference proteome</keyword>
<dbReference type="Proteomes" id="UP000286235">
    <property type="component" value="Unassembled WGS sequence"/>
</dbReference>